<gene>
    <name evidence="1" type="ORF">AWW68_01900</name>
</gene>
<keyword evidence="2" id="KW-1185">Reference proteome</keyword>
<dbReference type="RefSeq" id="WP_068216005.1">
    <property type="nucleotide sequence ID" value="NZ_CP139724.1"/>
</dbReference>
<name>A0A150XFN9_9BACT</name>
<dbReference type="PROSITE" id="PS51257">
    <property type="entry name" value="PROKAR_LIPOPROTEIN"/>
    <property type="match status" value="1"/>
</dbReference>
<proteinExistence type="predicted"/>
<reference evidence="1 2" key="1">
    <citation type="submission" date="2016-01" db="EMBL/GenBank/DDBJ databases">
        <title>Genome sequencing of Roseivirga spongicola UST030701-084.</title>
        <authorList>
            <person name="Selvaratnam C."/>
            <person name="Thevarajoo S."/>
            <person name="Goh K.M."/>
            <person name="Ee R."/>
            <person name="Chan K.-G."/>
            <person name="Chong C.S."/>
        </authorList>
    </citation>
    <scope>NUCLEOTIDE SEQUENCE [LARGE SCALE GENOMIC DNA]</scope>
    <source>
        <strain evidence="1 2">UST030701-084</strain>
    </source>
</reference>
<comment type="caution">
    <text evidence="1">The sequence shown here is derived from an EMBL/GenBank/DDBJ whole genome shotgun (WGS) entry which is preliminary data.</text>
</comment>
<evidence type="ECO:0000313" key="1">
    <source>
        <dbReference type="EMBL" id="KYG77549.1"/>
    </source>
</evidence>
<sequence>MSINHRSLIVFLIVLSVSCSVDRSTELGVVSSKTIVIDKKDFLDKISESQVFDSVIFIPLNLPKNELMGSIADIQMYRNNYYVLDMGTQKIHEFNKNWEFEKTLFSLGAGPNEYNEILNFSFIDNYIVINDLMKVEYYSLDDFAPVKTVRKNHMGFKTYVTNDEHILNYQLNSPMDDSPFNVTIYNYKNDDITYQGSLIKSNIKGFTFSQEDPFYTNKGDNYFIEAFNDTIYNVENGELSTHRIIDFQDIRLEIDDLIAEPGITSRDIANSDKAYFLGNYLNNELVETFSFSYKSKRFLYMANKQDSVHYIYSSMIQDRTVLQLPINYFLLDGQNIFSAKDIEQVSYELEVVKERIASNPQLQIHEATVNALESKLKNSSGVIVKIHVK</sequence>
<protein>
    <recommendedName>
        <fullName evidence="3">6-bladed beta-propeller</fullName>
    </recommendedName>
</protein>
<dbReference type="Pfam" id="PF17170">
    <property type="entry name" value="DUF5128"/>
    <property type="match status" value="1"/>
</dbReference>
<dbReference type="EMBL" id="LRPC01000001">
    <property type="protein sequence ID" value="KYG77549.1"/>
    <property type="molecule type" value="Genomic_DNA"/>
</dbReference>
<accession>A0A150XFN9</accession>
<dbReference type="AlphaFoldDB" id="A0A150XFN9"/>
<evidence type="ECO:0000313" key="2">
    <source>
        <dbReference type="Proteomes" id="UP000075606"/>
    </source>
</evidence>
<dbReference type="OrthoDB" id="818842at2"/>
<organism evidence="1 2">
    <name type="scientific">Roseivirga spongicola</name>
    <dbReference type="NCBI Taxonomy" id="333140"/>
    <lineage>
        <taxon>Bacteria</taxon>
        <taxon>Pseudomonadati</taxon>
        <taxon>Bacteroidota</taxon>
        <taxon>Cytophagia</taxon>
        <taxon>Cytophagales</taxon>
        <taxon>Roseivirgaceae</taxon>
        <taxon>Roseivirga</taxon>
    </lineage>
</organism>
<evidence type="ECO:0008006" key="3">
    <source>
        <dbReference type="Google" id="ProtNLM"/>
    </source>
</evidence>
<dbReference type="STRING" id="333140.AWW68_01900"/>
<dbReference type="Proteomes" id="UP000075606">
    <property type="component" value="Unassembled WGS sequence"/>
</dbReference>